<organism evidence="1 2">
    <name type="scientific">Jimgerdemannia flammicorona</name>
    <dbReference type="NCBI Taxonomy" id="994334"/>
    <lineage>
        <taxon>Eukaryota</taxon>
        <taxon>Fungi</taxon>
        <taxon>Fungi incertae sedis</taxon>
        <taxon>Mucoromycota</taxon>
        <taxon>Mucoromycotina</taxon>
        <taxon>Endogonomycetes</taxon>
        <taxon>Endogonales</taxon>
        <taxon>Endogonaceae</taxon>
        <taxon>Jimgerdemannia</taxon>
    </lineage>
</organism>
<dbReference type="PROSITE" id="PS00028">
    <property type="entry name" value="ZINC_FINGER_C2H2_1"/>
    <property type="match status" value="2"/>
</dbReference>
<protein>
    <submittedName>
        <fullName evidence="1">Uncharacterized protein</fullName>
    </submittedName>
</protein>
<accession>A0A433A0Z4</accession>
<name>A0A433A0Z4_9FUNG</name>
<comment type="caution">
    <text evidence="1">The sequence shown here is derived from an EMBL/GenBank/DDBJ whole genome shotgun (WGS) entry which is preliminary data.</text>
</comment>
<proteinExistence type="predicted"/>
<dbReference type="InterPro" id="IPR013087">
    <property type="entry name" value="Znf_C2H2_type"/>
</dbReference>
<dbReference type="PROSITE" id="PS50157">
    <property type="entry name" value="ZINC_FINGER_C2H2_2"/>
    <property type="match status" value="1"/>
</dbReference>
<dbReference type="EMBL" id="RBNI01021532">
    <property type="protein sequence ID" value="RUO96412.1"/>
    <property type="molecule type" value="Genomic_DNA"/>
</dbReference>
<dbReference type="InterPro" id="IPR013083">
    <property type="entry name" value="Znf_RING/FYVE/PHD"/>
</dbReference>
<dbReference type="SUPFAM" id="SSF57667">
    <property type="entry name" value="beta-beta-alpha zinc fingers"/>
    <property type="match status" value="1"/>
</dbReference>
<dbReference type="AlphaFoldDB" id="A0A433A0Z4"/>
<dbReference type="OrthoDB" id="40579at2759"/>
<dbReference type="Gene3D" id="3.30.40.10">
    <property type="entry name" value="Zinc/RING finger domain, C3HC4 (zinc finger)"/>
    <property type="match status" value="1"/>
</dbReference>
<reference evidence="1 2" key="1">
    <citation type="journal article" date="2018" name="New Phytol.">
        <title>Phylogenomics of Endogonaceae and evolution of mycorrhizas within Mucoromycota.</title>
        <authorList>
            <person name="Chang Y."/>
            <person name="Desiro A."/>
            <person name="Na H."/>
            <person name="Sandor L."/>
            <person name="Lipzen A."/>
            <person name="Clum A."/>
            <person name="Barry K."/>
            <person name="Grigoriev I.V."/>
            <person name="Martin F.M."/>
            <person name="Stajich J.E."/>
            <person name="Smith M.E."/>
            <person name="Bonito G."/>
            <person name="Spatafora J.W."/>
        </authorList>
    </citation>
    <scope>NUCLEOTIDE SEQUENCE [LARGE SCALE GENOMIC DNA]</scope>
    <source>
        <strain evidence="1 2">GMNB39</strain>
    </source>
</reference>
<sequence length="126" mass="14345">MSTDTALFRCPDCSASFTLKPSLNTHTRFHCPKRNPVCRLCRHRILRAEVEGHLQICPSHPSPCKRCGILVPEIVWPWHTMTCPAPLPDDLPCLTCFDSFKSPEILQRHVASKHPYIPELETTMPT</sequence>
<dbReference type="Proteomes" id="UP000268093">
    <property type="component" value="Unassembled WGS sequence"/>
</dbReference>
<dbReference type="GO" id="GO:0008270">
    <property type="term" value="F:zinc ion binding"/>
    <property type="evidence" value="ECO:0007669"/>
    <property type="project" value="UniProtKB-KW"/>
</dbReference>
<evidence type="ECO:0000313" key="1">
    <source>
        <dbReference type="EMBL" id="RUO96412.1"/>
    </source>
</evidence>
<dbReference type="InterPro" id="IPR036236">
    <property type="entry name" value="Znf_C2H2_sf"/>
</dbReference>
<gene>
    <name evidence="1" type="ORF">BC936DRAFT_142086</name>
</gene>
<dbReference type="SMART" id="SM00355">
    <property type="entry name" value="ZnF_C2H2"/>
    <property type="match status" value="2"/>
</dbReference>
<keyword evidence="2" id="KW-1185">Reference proteome</keyword>
<evidence type="ECO:0000313" key="2">
    <source>
        <dbReference type="Proteomes" id="UP000268093"/>
    </source>
</evidence>